<evidence type="ECO:0000256" key="4">
    <source>
        <dbReference type="SAM" id="SignalP"/>
    </source>
</evidence>
<keyword evidence="2" id="KW-0862">Zinc</keyword>
<feature type="binding site" evidence="2">
    <location>
        <position position="433"/>
    </location>
    <ligand>
        <name>Zn(2+)</name>
        <dbReference type="ChEBI" id="CHEBI:29105"/>
        <note>catalytic</note>
    </ligand>
</feature>
<feature type="active site" description="Proton acceptor" evidence="1">
    <location>
        <position position="411"/>
    </location>
</feature>
<feature type="domain" description="Peptidase M1 membrane alanine aminopeptidase" evidence="5">
    <location>
        <begin position="359"/>
        <end position="560"/>
    </location>
</feature>
<dbReference type="PANTHER" id="PTHR45726:SF3">
    <property type="entry name" value="LEUKOTRIENE A-4 HYDROLASE"/>
    <property type="match status" value="1"/>
</dbReference>
<dbReference type="GO" id="GO:0008237">
    <property type="term" value="F:metallopeptidase activity"/>
    <property type="evidence" value="ECO:0007669"/>
    <property type="project" value="InterPro"/>
</dbReference>
<comment type="cofactor">
    <cofactor evidence="2">
        <name>Zn(2+)</name>
        <dbReference type="ChEBI" id="CHEBI:29105"/>
    </cofactor>
    <text evidence="2">Binds 1 zinc ion per subunit.</text>
</comment>
<feature type="binding site" evidence="2">
    <location>
        <position position="414"/>
    </location>
    <ligand>
        <name>Zn(2+)</name>
        <dbReference type="ChEBI" id="CHEBI:29105"/>
        <note>catalytic</note>
    </ligand>
</feature>
<keyword evidence="6" id="KW-0645">Protease</keyword>
<feature type="chain" id="PRO_5044500321" evidence="4">
    <location>
        <begin position="26"/>
        <end position="660"/>
    </location>
</feature>
<keyword evidence="6" id="KW-0378">Hydrolase</keyword>
<reference evidence="6" key="1">
    <citation type="submission" date="2024-10" db="EMBL/GenBank/DDBJ databases">
        <authorList>
            <person name="Lesea H.P."/>
            <person name="Kuehl J.V."/>
            <person name="Chandonia J.-M."/>
        </authorList>
    </citation>
    <scope>NUCLEOTIDE SEQUENCE</scope>
    <source>
        <strain evidence="6">FW102-FHT14D07</strain>
    </source>
</reference>
<feature type="signal peptide" evidence="4">
    <location>
        <begin position="1"/>
        <end position="25"/>
    </location>
</feature>
<dbReference type="AlphaFoldDB" id="A0AB74UL13"/>
<feature type="active site" description="Proton donor" evidence="1">
    <location>
        <position position="500"/>
    </location>
</feature>
<organism evidence="6">
    <name type="scientific">Rhodanobacter sp. FW102-FHT14D07</name>
    <dbReference type="NCBI Taxonomy" id="3351462"/>
    <lineage>
        <taxon>Bacteria</taxon>
        <taxon>Pseudomonadati</taxon>
        <taxon>Pseudomonadota</taxon>
        <taxon>Gammaproteobacteria</taxon>
        <taxon>Lysobacterales</taxon>
        <taxon>Rhodanobacteraceae</taxon>
        <taxon>Rhodanobacter</taxon>
    </lineage>
</organism>
<protein>
    <submittedName>
        <fullName evidence="6">M1 family aminopeptidase</fullName>
    </submittedName>
</protein>
<feature type="binding site" evidence="2">
    <location>
        <position position="410"/>
    </location>
    <ligand>
        <name>Zn(2+)</name>
        <dbReference type="ChEBI" id="CHEBI:29105"/>
        <note>catalytic</note>
    </ligand>
</feature>
<evidence type="ECO:0000256" key="2">
    <source>
        <dbReference type="PIRSR" id="PIRSR634015-3"/>
    </source>
</evidence>
<dbReference type="PANTHER" id="PTHR45726">
    <property type="entry name" value="LEUKOTRIENE A-4 HYDROLASE"/>
    <property type="match status" value="1"/>
</dbReference>
<dbReference type="Pfam" id="PF01433">
    <property type="entry name" value="Peptidase_M1"/>
    <property type="match status" value="1"/>
</dbReference>
<keyword evidence="4" id="KW-0732">Signal</keyword>
<dbReference type="GO" id="GO:0008270">
    <property type="term" value="F:zinc ion binding"/>
    <property type="evidence" value="ECO:0007669"/>
    <property type="project" value="InterPro"/>
</dbReference>
<keyword evidence="2" id="KW-0479">Metal-binding</keyword>
<feature type="region of interest" description="Disordered" evidence="3">
    <location>
        <begin position="639"/>
        <end position="660"/>
    </location>
</feature>
<evidence type="ECO:0000259" key="5">
    <source>
        <dbReference type="Pfam" id="PF01433"/>
    </source>
</evidence>
<dbReference type="InterPro" id="IPR034015">
    <property type="entry name" value="M1_LTA4H"/>
</dbReference>
<keyword evidence="6" id="KW-0031">Aminopeptidase</keyword>
<feature type="compositionally biased region" description="Basic and acidic residues" evidence="3">
    <location>
        <begin position="643"/>
        <end position="652"/>
    </location>
</feature>
<dbReference type="InterPro" id="IPR014782">
    <property type="entry name" value="Peptidase_M1_dom"/>
</dbReference>
<sequence length="660" mass="73877">MAKALTKRLTTSLALLLGAALSAHAADAPKHGFDPQQTFAPFTYPQAANAMRDASGKPGPAFWQNRADYRIEATLDPSTRKLSGSEVISYTNHSPDALPVLWLQIEQNRYRKDARGAFGGAKFPTEFTSGEHIRSVEVEDAGGHRQKAHWVVSDTRMQVTLPTALKGHGGQLKLHIAWDYTVPGEFGGRTDVNANRQGDIFEMAQWYPRMAVYDDLRGWDTQPYLNSEFYLEYGDFDYRVTVPSDMLVVGSGELLNPQDVLTATERKRLDQARHSDATVMIRSAAEVDDPASRPKRGGTLTWHFAMKNTRDVAFGASRAYIWDAARINLPDGKTALAMSAYPVESAGDKAWGVATQNLKKSVEFFSRTYYPYPYPVAINEAGTAGGMEYPGITFDHKKAAGAVLRMLIAHEIGHTWFPMVVGSNERRDAWMDEGFNTFVDVYEAEAFDGGKFAPKRDSEYAPGKGTPAEQIAAILKDADAPPPMTLADAIPEKYRHPITYFKAAFGLVLLREEIIGPERFDPAFRRYIATWAGRHPSPSDFFRFMESDTGEDLGWFWRGWFEHNWQFDMAVQKAAYTDGDYRKGVDVTVANLDQLVLPATLQLVYDDGSKQDVRVPWETWMQHRSYVIHVDGTRKLQSATLDPARDLPDADRSNNTLTMP</sequence>
<dbReference type="EMBL" id="CP170721">
    <property type="protein sequence ID" value="XIA17326.1"/>
    <property type="molecule type" value="Genomic_DNA"/>
</dbReference>
<dbReference type="SUPFAM" id="SSF55486">
    <property type="entry name" value="Metalloproteases ('zincins'), catalytic domain"/>
    <property type="match status" value="1"/>
</dbReference>
<name>A0AB74UL13_9GAMM</name>
<evidence type="ECO:0000256" key="3">
    <source>
        <dbReference type="SAM" id="MobiDB-lite"/>
    </source>
</evidence>
<gene>
    <name evidence="6" type="ORF">ACFYG5_12195</name>
</gene>
<evidence type="ECO:0000313" key="6">
    <source>
        <dbReference type="EMBL" id="XIA17326.1"/>
    </source>
</evidence>
<dbReference type="InterPro" id="IPR027268">
    <property type="entry name" value="Peptidase_M4/M1_CTD_sf"/>
</dbReference>
<dbReference type="GO" id="GO:0004177">
    <property type="term" value="F:aminopeptidase activity"/>
    <property type="evidence" value="ECO:0007669"/>
    <property type="project" value="UniProtKB-KW"/>
</dbReference>
<accession>A0AB74UL13</accession>
<dbReference type="Gene3D" id="1.10.390.10">
    <property type="entry name" value="Neutral Protease Domain 2"/>
    <property type="match status" value="1"/>
</dbReference>
<proteinExistence type="predicted"/>
<dbReference type="CDD" id="cd09604">
    <property type="entry name" value="M1_APN_like"/>
    <property type="match status" value="1"/>
</dbReference>
<dbReference type="RefSeq" id="WP_395116760.1">
    <property type="nucleotide sequence ID" value="NZ_CP170721.1"/>
</dbReference>
<evidence type="ECO:0000256" key="1">
    <source>
        <dbReference type="PIRSR" id="PIRSR634015-1"/>
    </source>
</evidence>